<keyword evidence="3" id="KW-0812">Transmembrane</keyword>
<dbReference type="EMBL" id="JBHSNO010000007">
    <property type="protein sequence ID" value="MFC5590048.1"/>
    <property type="molecule type" value="Genomic_DNA"/>
</dbReference>
<comment type="similarity">
    <text evidence="1">Belongs to the peptidase S13 family.</text>
</comment>
<dbReference type="Pfam" id="PF02113">
    <property type="entry name" value="Peptidase_S13"/>
    <property type="match status" value="1"/>
</dbReference>
<evidence type="ECO:0000256" key="2">
    <source>
        <dbReference type="ARBA" id="ARBA00022801"/>
    </source>
</evidence>
<comment type="caution">
    <text evidence="4">The sequence shown here is derived from an EMBL/GenBank/DDBJ whole genome shotgun (WGS) entry which is preliminary data.</text>
</comment>
<dbReference type="PRINTS" id="PR00922">
    <property type="entry name" value="DADACBPTASE3"/>
</dbReference>
<organism evidence="4 5">
    <name type="scientific">Sporosarcina soli</name>
    <dbReference type="NCBI Taxonomy" id="334736"/>
    <lineage>
        <taxon>Bacteria</taxon>
        <taxon>Bacillati</taxon>
        <taxon>Bacillota</taxon>
        <taxon>Bacilli</taxon>
        <taxon>Bacillales</taxon>
        <taxon>Caryophanaceae</taxon>
        <taxon>Sporosarcina</taxon>
    </lineage>
</organism>
<reference evidence="5" key="1">
    <citation type="journal article" date="2019" name="Int. J. Syst. Evol. Microbiol.">
        <title>The Global Catalogue of Microorganisms (GCM) 10K type strain sequencing project: providing services to taxonomists for standard genome sequencing and annotation.</title>
        <authorList>
            <consortium name="The Broad Institute Genomics Platform"/>
            <consortium name="The Broad Institute Genome Sequencing Center for Infectious Disease"/>
            <person name="Wu L."/>
            <person name="Ma J."/>
        </authorList>
    </citation>
    <scope>NUCLEOTIDE SEQUENCE [LARGE SCALE GENOMIC DNA]</scope>
    <source>
        <strain evidence="5">CGMCC 4.1434</strain>
    </source>
</reference>
<dbReference type="PROSITE" id="PS00430">
    <property type="entry name" value="TONB_DEPENDENT_REC_1"/>
    <property type="match status" value="1"/>
</dbReference>
<sequence>MKQRRAWQIGILIGMIVVVGGMMIAFNQEEEEASVKETITVSAELEQSLPDPLSDTQEFPEVDKLLKDPRLQGATTAISVRHAVSGEVIYAHQGNTRVHPASVMKLFTGAAVLETLGEDHRFKTELYMDGKIQNGVLDGDLYLKGLGDPTLMMKDLKAFASELKAKGVRTINGQIFGDDSWYDQVRLSQDLNWSDEPFYTGAQVSALTLSPNEDYDAGTVIVEVQPGKKAGQAGKIRMVPANSYLTIVNNTKTVAKKGKKNIQVERQHGTNTVIVSGTIPIGASKARSWSSVWEPTDYAVNVFKHVLEDQGIAVSPASKVGSSTVPKGAVLVADKSSIPLKELLIPFMKLSNNGHAEVLVKEMGRLPGGAGSWEKGLAIMDNQLASMGLDTKNMQLRDGSGMSHKNLVTANEVTHLLYVARSKPWYPTFLQALPLAGHDERLIGGTLRNRMKGTAAAGNVRAKTGALNGVTALSGYVETKEGETLIFSIMINNYLSESIHEVVDGIVVALADIQLE</sequence>
<keyword evidence="3" id="KW-0472">Membrane</keyword>
<keyword evidence="2 4" id="KW-0378">Hydrolase</keyword>
<accession>A0ABW0TML5</accession>
<dbReference type="InterPro" id="IPR000667">
    <property type="entry name" value="Peptidase_S13"/>
</dbReference>
<dbReference type="RefSeq" id="WP_381435877.1">
    <property type="nucleotide sequence ID" value="NZ_JBHSNO010000007.1"/>
</dbReference>
<dbReference type="SUPFAM" id="SSF56601">
    <property type="entry name" value="beta-lactamase/transpeptidase-like"/>
    <property type="match status" value="1"/>
</dbReference>
<evidence type="ECO:0000256" key="3">
    <source>
        <dbReference type="SAM" id="Phobius"/>
    </source>
</evidence>
<evidence type="ECO:0000313" key="4">
    <source>
        <dbReference type="EMBL" id="MFC5590048.1"/>
    </source>
</evidence>
<proteinExistence type="inferred from homology"/>
<dbReference type="NCBIfam" id="TIGR00666">
    <property type="entry name" value="PBP4"/>
    <property type="match status" value="1"/>
</dbReference>
<dbReference type="Gene3D" id="3.40.710.10">
    <property type="entry name" value="DD-peptidase/beta-lactamase superfamily"/>
    <property type="match status" value="2"/>
</dbReference>
<keyword evidence="4" id="KW-0121">Carboxypeptidase</keyword>
<keyword evidence="5" id="KW-1185">Reference proteome</keyword>
<evidence type="ECO:0000313" key="5">
    <source>
        <dbReference type="Proteomes" id="UP001596109"/>
    </source>
</evidence>
<dbReference type="Gene3D" id="3.50.80.20">
    <property type="entry name" value="D-Ala-D-Ala carboxypeptidase C, peptidase S13"/>
    <property type="match status" value="1"/>
</dbReference>
<gene>
    <name evidence="4" type="primary">dacB</name>
    <name evidence="4" type="ORF">ACFPRA_14165</name>
</gene>
<dbReference type="Proteomes" id="UP001596109">
    <property type="component" value="Unassembled WGS sequence"/>
</dbReference>
<dbReference type="GO" id="GO:0009002">
    <property type="term" value="F:serine-type D-Ala-D-Ala carboxypeptidase activity"/>
    <property type="evidence" value="ECO:0007669"/>
    <property type="project" value="UniProtKB-EC"/>
</dbReference>
<name>A0ABW0TML5_9BACL</name>
<dbReference type="EC" id="3.4.16.4" evidence="4"/>
<keyword evidence="3" id="KW-1133">Transmembrane helix</keyword>
<dbReference type="InterPro" id="IPR012338">
    <property type="entry name" value="Beta-lactam/transpept-like"/>
</dbReference>
<dbReference type="PANTHER" id="PTHR30023:SF0">
    <property type="entry name" value="PENICILLIN-SENSITIVE CARBOXYPEPTIDASE A"/>
    <property type="match status" value="1"/>
</dbReference>
<dbReference type="InterPro" id="IPR010916">
    <property type="entry name" value="TonB_box_CS"/>
</dbReference>
<keyword evidence="4" id="KW-0645">Protease</keyword>
<dbReference type="PANTHER" id="PTHR30023">
    <property type="entry name" value="D-ALANYL-D-ALANINE CARBOXYPEPTIDASE"/>
    <property type="match status" value="1"/>
</dbReference>
<evidence type="ECO:0000256" key="1">
    <source>
        <dbReference type="ARBA" id="ARBA00006096"/>
    </source>
</evidence>
<feature type="transmembrane region" description="Helical" evidence="3">
    <location>
        <begin position="7"/>
        <end position="26"/>
    </location>
</feature>
<protein>
    <submittedName>
        <fullName evidence="4">D-alanyl-D-alanine carboxypeptidase/D-alanyl-D-alanine-endopeptidase</fullName>
        <ecNumber evidence="4">3.4.16.4</ecNumber>
    </submittedName>
</protein>